<accession>A0A285R1C7</accession>
<proteinExistence type="predicted"/>
<evidence type="ECO:0000313" key="2">
    <source>
        <dbReference type="Proteomes" id="UP000219494"/>
    </source>
</evidence>
<sequence>MFTFISAAMLVAPAAPIASQTAQIVAESGQPGLPYATVADRMLAAPAVVDATVRSASRLKPAETPGLAAGQARFYVVADVTALIRGAAGFPARVSYLVDVPLDSRGRVPRLRKQRVILFARPVAARPGEIQLVTPDAQQPWTPGLDTLVRRIAQELVAADAPPAITGVGNAFHVPGTLPGEGETQVFLTTPDARPVSISVLRRPGEQPRWAVALSEIVDEAAAPPPRDTLLWYRLACGLPPALPDRSLAALEPRDAEVAREDYRFVLAQLGPCGR</sequence>
<organism evidence="1 2">
    <name type="scientific">Sphingomonas guangdongensis</name>
    <dbReference type="NCBI Taxonomy" id="1141890"/>
    <lineage>
        <taxon>Bacteria</taxon>
        <taxon>Pseudomonadati</taxon>
        <taxon>Pseudomonadota</taxon>
        <taxon>Alphaproteobacteria</taxon>
        <taxon>Sphingomonadales</taxon>
        <taxon>Sphingomonadaceae</taxon>
        <taxon>Sphingomonas</taxon>
    </lineage>
</organism>
<reference evidence="1 2" key="1">
    <citation type="submission" date="2017-07" db="EMBL/GenBank/DDBJ databases">
        <authorList>
            <person name="Sun Z.S."/>
            <person name="Albrecht U."/>
            <person name="Echele G."/>
            <person name="Lee C.C."/>
        </authorList>
    </citation>
    <scope>NUCLEOTIDE SEQUENCE [LARGE SCALE GENOMIC DNA]</scope>
    <source>
        <strain evidence="1 2">CGMCC 1.12672</strain>
    </source>
</reference>
<gene>
    <name evidence="1" type="ORF">SAMN06297144_3053</name>
</gene>
<dbReference type="EMBL" id="OBMI01000003">
    <property type="protein sequence ID" value="SOB87915.1"/>
    <property type="molecule type" value="Genomic_DNA"/>
</dbReference>
<keyword evidence="2" id="KW-1185">Reference proteome</keyword>
<dbReference type="Proteomes" id="UP000219494">
    <property type="component" value="Unassembled WGS sequence"/>
</dbReference>
<evidence type="ECO:0000313" key="1">
    <source>
        <dbReference type="EMBL" id="SOB87915.1"/>
    </source>
</evidence>
<protein>
    <submittedName>
        <fullName evidence="1">Uncharacterized protein</fullName>
    </submittedName>
</protein>
<dbReference type="AlphaFoldDB" id="A0A285R1C7"/>
<name>A0A285R1C7_9SPHN</name>